<dbReference type="CDD" id="cd03219">
    <property type="entry name" value="ABC_Mj1267_LivG_branched"/>
    <property type="match status" value="1"/>
</dbReference>
<keyword evidence="3" id="KW-1003">Cell membrane</keyword>
<dbReference type="GO" id="GO:0016887">
    <property type="term" value="F:ATP hydrolysis activity"/>
    <property type="evidence" value="ECO:0007669"/>
    <property type="project" value="InterPro"/>
</dbReference>
<dbReference type="InterPro" id="IPR001851">
    <property type="entry name" value="ABC_transp_permease"/>
</dbReference>
<dbReference type="SMART" id="SM00382">
    <property type="entry name" value="AAA"/>
    <property type="match status" value="1"/>
</dbReference>
<dbReference type="GO" id="GO:0005886">
    <property type="term" value="C:plasma membrane"/>
    <property type="evidence" value="ECO:0007669"/>
    <property type="project" value="UniProtKB-SubCell"/>
</dbReference>
<dbReference type="Pfam" id="PF00005">
    <property type="entry name" value="ABC_tran"/>
    <property type="match status" value="1"/>
</dbReference>
<dbReference type="InterPro" id="IPR032823">
    <property type="entry name" value="BCA_ABC_TP_C"/>
</dbReference>
<keyword evidence="4 10" id="KW-0812">Transmembrane</keyword>
<feature type="transmembrane region" description="Helical" evidence="10">
    <location>
        <begin position="264"/>
        <end position="284"/>
    </location>
</feature>
<sequence>MTDVLPFIIAGLTVGSVYALAGSGLVLTFKTSGIFNFGHGALATVGVYVFYFMYVEEQLPLALCLSVSVLGVGVVLGLLMERLARSLATVPVGLQVAATVGLVLVVQAGARLTFGSAPLFFPRYLPVGTVEVAGVLVTYEQLVPMAVALLATLALAVFFRWSRLGVAMRGVVDDPTLLAMTGTSPIAVRRVAWIVGSIFVCLSGVLLAPTVNLDSMVLTLLVMQSFGAAAIGRFSNIPLTYAGGLGIGVVAALITRYVSGTSDYFAGLSQSFPFIVLLLALMVTPRSKLVDRRMTLARPLQVWRAPGRVQAVGAAAVLVVLATGPLWFGARLSSFTVALSYVVLFLSLGMLVKSSNQVSLAHVGFAATGCVAFSVVRVEWGLPWIVSLVLAALITIPIGALIALPAIRLSGIHLALATFAFGLILEVMFYNSELMFGPSTAGLPMPRPEAFGLDTDLGYYYLVLAVVAACTLFLVLLQRTRLGRLLRGLGESPVALETSGASVRITKLIVFCLSSGMAAVAGALYGSTFTNVGGLSFQSFSSLILLVLLLLMPGSAPWYAVIGAFALVVLPTYLPGGETAHHVLTLVFGLSIVASALQQGRHPRLPSWLTGFLDRLGGRSVQPWSEFDAIEAATSPDENASPARSRGVAEPGGIGLEVRGLKVRFGGHLAVDDVSLEAPTGRITGLIGPNGAGKTTTFNACSGLLRPTAGQIRLKGADVSSRPPAARARLGLGRTFQRMQLFDSMTVAENVSLGREAELAGGNFLSQLFSKPGDRALLEEATRDAMRLCGVNQLAHAKAGDLSTGQRRLVELARALAGSFDVLLLDEPSSGLDRVETETFGRVLQRVVRERGTAILLVEHDMSLVMDICEYIYVLDFGELVFEGTPAEVSASAVVRAAYLGADEIESTSPPAPAVEGARS</sequence>
<keyword evidence="13" id="KW-1185">Reference proteome</keyword>
<accession>A0A417XU10</accession>
<feature type="transmembrane region" description="Helical" evidence="10">
    <location>
        <begin position="34"/>
        <end position="54"/>
    </location>
</feature>
<protein>
    <submittedName>
        <fullName evidence="12">ATP-binding cassette domain-containing protein</fullName>
    </submittedName>
</protein>
<dbReference type="GO" id="GO:0005524">
    <property type="term" value="F:ATP binding"/>
    <property type="evidence" value="ECO:0007669"/>
    <property type="project" value="UniProtKB-KW"/>
</dbReference>
<feature type="transmembrane region" description="Helical" evidence="10">
    <location>
        <begin position="191"/>
        <end position="209"/>
    </location>
</feature>
<dbReference type="OrthoDB" id="9805514at2"/>
<dbReference type="CDD" id="cd06582">
    <property type="entry name" value="TM_PBP1_LivH_like"/>
    <property type="match status" value="1"/>
</dbReference>
<dbReference type="InterPro" id="IPR003439">
    <property type="entry name" value="ABC_transporter-like_ATP-bd"/>
</dbReference>
<dbReference type="EMBL" id="QXGH01000037">
    <property type="protein sequence ID" value="RHW23984.1"/>
    <property type="molecule type" value="Genomic_DNA"/>
</dbReference>
<dbReference type="Pfam" id="PF02653">
    <property type="entry name" value="BPD_transp_2"/>
    <property type="match status" value="2"/>
</dbReference>
<feature type="transmembrane region" description="Helical" evidence="10">
    <location>
        <begin position="508"/>
        <end position="526"/>
    </location>
</feature>
<feature type="region of interest" description="Disordered" evidence="9">
    <location>
        <begin position="632"/>
        <end position="651"/>
    </location>
</feature>
<feature type="transmembrane region" description="Helical" evidence="10">
    <location>
        <begin position="458"/>
        <end position="477"/>
    </location>
</feature>
<feature type="transmembrane region" description="Helical" evidence="10">
    <location>
        <begin position="60"/>
        <end position="80"/>
    </location>
</feature>
<feature type="transmembrane region" description="Helical" evidence="10">
    <location>
        <begin position="239"/>
        <end position="258"/>
    </location>
</feature>
<feature type="transmembrane region" description="Helical" evidence="10">
    <location>
        <begin position="6"/>
        <end position="27"/>
    </location>
</feature>
<feature type="domain" description="ABC transporter" evidence="11">
    <location>
        <begin position="656"/>
        <end position="902"/>
    </location>
</feature>
<evidence type="ECO:0000313" key="13">
    <source>
        <dbReference type="Proteomes" id="UP000283644"/>
    </source>
</evidence>
<dbReference type="InterPro" id="IPR043428">
    <property type="entry name" value="LivM-like"/>
</dbReference>
<evidence type="ECO:0000256" key="3">
    <source>
        <dbReference type="ARBA" id="ARBA00022475"/>
    </source>
</evidence>
<dbReference type="Proteomes" id="UP000283644">
    <property type="component" value="Unassembled WGS sequence"/>
</dbReference>
<dbReference type="CDD" id="cd06581">
    <property type="entry name" value="TM_PBP1_LivM_like"/>
    <property type="match status" value="1"/>
</dbReference>
<feature type="transmembrane region" description="Helical" evidence="10">
    <location>
        <begin position="92"/>
        <end position="121"/>
    </location>
</feature>
<dbReference type="Gene3D" id="3.40.50.300">
    <property type="entry name" value="P-loop containing nucleotide triphosphate hydrolases"/>
    <property type="match status" value="1"/>
</dbReference>
<proteinExistence type="predicted"/>
<evidence type="ECO:0000256" key="2">
    <source>
        <dbReference type="ARBA" id="ARBA00022448"/>
    </source>
</evidence>
<dbReference type="Pfam" id="PF12399">
    <property type="entry name" value="BCA_ABC_TP_C"/>
    <property type="match status" value="1"/>
</dbReference>
<evidence type="ECO:0000313" key="12">
    <source>
        <dbReference type="EMBL" id="RHW23984.1"/>
    </source>
</evidence>
<feature type="transmembrane region" description="Helical" evidence="10">
    <location>
        <begin position="411"/>
        <end position="430"/>
    </location>
</feature>
<dbReference type="InterPro" id="IPR051120">
    <property type="entry name" value="ABC_AA/LPS_Transport"/>
</dbReference>
<feature type="transmembrane region" description="Helical" evidence="10">
    <location>
        <begin position="334"/>
        <end position="352"/>
    </location>
</feature>
<evidence type="ECO:0000259" key="11">
    <source>
        <dbReference type="PROSITE" id="PS50893"/>
    </source>
</evidence>
<dbReference type="PANTHER" id="PTHR45772:SF1">
    <property type="entry name" value="ABC TRANSPORTER ATP-BINDING PROTEIN"/>
    <property type="match status" value="1"/>
</dbReference>
<dbReference type="InterPro" id="IPR003593">
    <property type="entry name" value="AAA+_ATPase"/>
</dbReference>
<feature type="transmembrane region" description="Helical" evidence="10">
    <location>
        <begin position="305"/>
        <end position="328"/>
    </location>
</feature>
<keyword evidence="5" id="KW-0547">Nucleotide-binding</keyword>
<dbReference type="SUPFAM" id="SSF52540">
    <property type="entry name" value="P-loop containing nucleoside triphosphate hydrolases"/>
    <property type="match status" value="1"/>
</dbReference>
<keyword evidence="7 10" id="KW-1133">Transmembrane helix</keyword>
<feature type="transmembrane region" description="Helical" evidence="10">
    <location>
        <begin position="359"/>
        <end position="378"/>
    </location>
</feature>
<feature type="transmembrane region" description="Helical" evidence="10">
    <location>
        <begin position="384"/>
        <end position="404"/>
    </location>
</feature>
<evidence type="ECO:0000256" key="8">
    <source>
        <dbReference type="ARBA" id="ARBA00023136"/>
    </source>
</evidence>
<keyword evidence="2" id="KW-0813">Transport</keyword>
<gene>
    <name evidence="12" type="ORF">D0Z08_26695</name>
</gene>
<dbReference type="PANTHER" id="PTHR45772">
    <property type="entry name" value="CONSERVED COMPONENT OF ABC TRANSPORTER FOR NATURAL AMINO ACIDS-RELATED"/>
    <property type="match status" value="1"/>
</dbReference>
<evidence type="ECO:0000256" key="1">
    <source>
        <dbReference type="ARBA" id="ARBA00004651"/>
    </source>
</evidence>
<reference evidence="12 13" key="1">
    <citation type="submission" date="2018-09" db="EMBL/GenBank/DDBJ databases">
        <title>Genome sequencing of Nocardioides immobilis CCTCC AB 2017083 for comparison to Nocardioides silvaticus.</title>
        <authorList>
            <person name="Li C."/>
            <person name="Wang G."/>
        </authorList>
    </citation>
    <scope>NUCLEOTIDE SEQUENCE [LARGE SCALE GENOMIC DNA]</scope>
    <source>
        <strain evidence="12 13">CCTCC AB 2017083</strain>
    </source>
</reference>
<feature type="transmembrane region" description="Helical" evidence="10">
    <location>
        <begin position="580"/>
        <end position="597"/>
    </location>
</feature>
<feature type="transmembrane region" description="Helical" evidence="10">
    <location>
        <begin position="141"/>
        <end position="159"/>
    </location>
</feature>
<dbReference type="AlphaFoldDB" id="A0A417XU10"/>
<feature type="transmembrane region" description="Helical" evidence="10">
    <location>
        <begin position="215"/>
        <end position="232"/>
    </location>
</feature>
<keyword evidence="6 12" id="KW-0067">ATP-binding</keyword>
<evidence type="ECO:0000256" key="6">
    <source>
        <dbReference type="ARBA" id="ARBA00022840"/>
    </source>
</evidence>
<evidence type="ECO:0000256" key="7">
    <source>
        <dbReference type="ARBA" id="ARBA00022989"/>
    </source>
</evidence>
<comment type="caution">
    <text evidence="12">The sequence shown here is derived from an EMBL/GenBank/DDBJ whole genome shotgun (WGS) entry which is preliminary data.</text>
</comment>
<dbReference type="PROSITE" id="PS50893">
    <property type="entry name" value="ABC_TRANSPORTER_2"/>
    <property type="match status" value="1"/>
</dbReference>
<organism evidence="12 13">
    <name type="scientific">Nocardioides immobilis</name>
    <dbReference type="NCBI Taxonomy" id="2049295"/>
    <lineage>
        <taxon>Bacteria</taxon>
        <taxon>Bacillati</taxon>
        <taxon>Actinomycetota</taxon>
        <taxon>Actinomycetes</taxon>
        <taxon>Propionibacteriales</taxon>
        <taxon>Nocardioidaceae</taxon>
        <taxon>Nocardioides</taxon>
    </lineage>
</organism>
<keyword evidence="8 10" id="KW-0472">Membrane</keyword>
<evidence type="ECO:0000256" key="4">
    <source>
        <dbReference type="ARBA" id="ARBA00022692"/>
    </source>
</evidence>
<comment type="subcellular location">
    <subcellularLocation>
        <location evidence="1">Cell membrane</location>
        <topology evidence="1">Multi-pass membrane protein</topology>
    </subcellularLocation>
</comment>
<name>A0A417XU10_9ACTN</name>
<dbReference type="RefSeq" id="WP_118928335.1">
    <property type="nucleotide sequence ID" value="NZ_QXGH01000037.1"/>
</dbReference>
<evidence type="ECO:0000256" key="10">
    <source>
        <dbReference type="SAM" id="Phobius"/>
    </source>
</evidence>
<dbReference type="GO" id="GO:0015658">
    <property type="term" value="F:branched-chain amino acid transmembrane transporter activity"/>
    <property type="evidence" value="ECO:0007669"/>
    <property type="project" value="InterPro"/>
</dbReference>
<evidence type="ECO:0000256" key="9">
    <source>
        <dbReference type="SAM" id="MobiDB-lite"/>
    </source>
</evidence>
<dbReference type="InterPro" id="IPR027417">
    <property type="entry name" value="P-loop_NTPase"/>
</dbReference>
<evidence type="ECO:0000256" key="5">
    <source>
        <dbReference type="ARBA" id="ARBA00022741"/>
    </source>
</evidence>